<dbReference type="NCBIfam" id="TIGR01907">
    <property type="entry name" value="casE_Cse3"/>
    <property type="match status" value="1"/>
</dbReference>
<name>F8ET03_ZYMMT</name>
<dbReference type="RefSeq" id="WP_013934302.1">
    <property type="nucleotide sequence ID" value="NC_015709.1"/>
</dbReference>
<proteinExistence type="predicted"/>
<dbReference type="SUPFAM" id="SSF117987">
    <property type="entry name" value="CRISPR-associated protein"/>
    <property type="match status" value="1"/>
</dbReference>
<dbReference type="KEGG" id="zmp:Zymop_1010"/>
<dbReference type="Gene3D" id="3.30.70.1200">
    <property type="entry name" value="Crispr-associated protein, domain 1"/>
    <property type="match status" value="1"/>
</dbReference>
<reference evidence="1 2" key="1">
    <citation type="journal article" date="2011" name="J. Bacteriol.">
        <title>Genome sequence of the ethanol-producing Zymomonas mobilis subsp. pomaceae lectotype strain ATCC 29192.</title>
        <authorList>
            <person name="Kouvelis V.N."/>
            <person name="Davenport K.W."/>
            <person name="Brettin T.S."/>
            <person name="Bruce D."/>
            <person name="Detter C."/>
            <person name="Han C.S."/>
            <person name="Nolan M."/>
            <person name="Tapia R."/>
            <person name="Damoulaki A."/>
            <person name="Kyrpides N.C."/>
            <person name="Typas M.A."/>
            <person name="Pappas K.M."/>
        </authorList>
    </citation>
    <scope>NUCLEOTIDE SEQUENCE [LARGE SCALE GENOMIC DNA]</scope>
    <source>
        <strain evidence="2">ATCC 29192 / DSM 22645 / JCM 10191 / CCUG 17912 / NBRC 13757 / NCIMB 11200 / NRRL B-4491 / Barker I</strain>
    </source>
</reference>
<gene>
    <name evidence="1" type="ordered locus">Zymop_1010</name>
</gene>
<dbReference type="EMBL" id="CP002865">
    <property type="protein sequence ID" value="AEI37907.1"/>
    <property type="molecule type" value="Genomic_DNA"/>
</dbReference>
<dbReference type="Pfam" id="PF08798">
    <property type="entry name" value="CRISPR_assoc"/>
    <property type="match status" value="1"/>
</dbReference>
<dbReference type="Proteomes" id="UP000000491">
    <property type="component" value="Chromosome"/>
</dbReference>
<dbReference type="STRING" id="579138.Zymop_1010"/>
<dbReference type="AlphaFoldDB" id="F8ET03"/>
<dbReference type="eggNOG" id="ENOG5032TV5">
    <property type="taxonomic scope" value="Bacteria"/>
</dbReference>
<dbReference type="Gene3D" id="3.30.70.1210">
    <property type="entry name" value="Crispr-associated protein, domain 2"/>
    <property type="match status" value="1"/>
</dbReference>
<accession>F8ET03</accession>
<evidence type="ECO:0000313" key="2">
    <source>
        <dbReference type="Proteomes" id="UP000000491"/>
    </source>
</evidence>
<dbReference type="SMART" id="SM01101">
    <property type="entry name" value="CRISPR_assoc"/>
    <property type="match status" value="1"/>
</dbReference>
<organism evidence="1 2">
    <name type="scientific">Zymomonas mobilis subsp. pomaceae (strain ATCC 29192 / DSM 22645 / JCM 10191 / CCUG 17912 / NBRC 13757 / NCIMB 11200 / NRRL B-4491 / Barker I)</name>
    <dbReference type="NCBI Taxonomy" id="579138"/>
    <lineage>
        <taxon>Bacteria</taxon>
        <taxon>Pseudomonadati</taxon>
        <taxon>Pseudomonadota</taxon>
        <taxon>Alphaproteobacteria</taxon>
        <taxon>Sphingomonadales</taxon>
        <taxon>Zymomonadaceae</taxon>
        <taxon>Zymomonas</taxon>
    </lineage>
</organism>
<evidence type="ECO:0000313" key="1">
    <source>
        <dbReference type="EMBL" id="AEI37907.1"/>
    </source>
</evidence>
<dbReference type="HOGENOM" id="CLU_080982_1_0_5"/>
<protein>
    <submittedName>
        <fullName evidence="1">CRISPR-associated protein, Cse3 family</fullName>
    </submittedName>
</protein>
<dbReference type="PATRIC" id="fig|579138.3.peg.1072"/>
<dbReference type="InterPro" id="IPR010179">
    <property type="entry name" value="CRISPR-assoc_prot_Cse3"/>
</dbReference>
<sequence length="244" mass="27767">MSYFSLAELRSKDISARLNISERLLKLSSGIDPNTSEKELQYADAGHQLIWSLFDDDPTAKRDFIYRAFDEDRFLIVSSRFPKDKAEIWSLESKDYTPHLVAQKRYGFSLRVNPTIALSQPYQARSKPTDVLIHAEKQQGYSLTSQEKEDVVLEWLASRLVSRGAEIERDRCGLMNYGRHQIPRRPQKGESNMAFKSKATFSFVDIEGVLKVTHPESLQQTLLTGIGRGKAFGLGLLLLRPLSD</sequence>